<accession>A0ABU9LN65</accession>
<dbReference type="InterPro" id="IPR004090">
    <property type="entry name" value="Chemotax_Me-accpt_rcpt"/>
</dbReference>
<protein>
    <submittedName>
        <fullName evidence="11">Methyl-accepting chemotaxis protein</fullName>
    </submittedName>
</protein>
<dbReference type="Gene3D" id="6.10.340.10">
    <property type="match status" value="1"/>
</dbReference>
<evidence type="ECO:0000259" key="10">
    <source>
        <dbReference type="PROSITE" id="PS50885"/>
    </source>
</evidence>
<dbReference type="Pfam" id="PF00672">
    <property type="entry name" value="HAMP"/>
    <property type="match status" value="1"/>
</dbReference>
<dbReference type="RefSeq" id="WP_068455630.1">
    <property type="nucleotide sequence ID" value="NZ_JALKQX010000004.1"/>
</dbReference>
<proteinExistence type="inferred from homology"/>
<dbReference type="PRINTS" id="PR00260">
    <property type="entry name" value="CHEMTRNSDUCR"/>
</dbReference>
<evidence type="ECO:0000256" key="5">
    <source>
        <dbReference type="ARBA" id="ARBA00029447"/>
    </source>
</evidence>
<dbReference type="SMART" id="SM00283">
    <property type="entry name" value="MA"/>
    <property type="match status" value="1"/>
</dbReference>
<dbReference type="EMBL" id="JBCEWA010000012">
    <property type="protein sequence ID" value="MEL5989418.1"/>
    <property type="molecule type" value="Genomic_DNA"/>
</dbReference>
<keyword evidence="8" id="KW-0812">Transmembrane</keyword>
<reference evidence="11 12" key="1">
    <citation type="submission" date="2024-04" db="EMBL/GenBank/DDBJ databases">
        <authorList>
            <person name="Wu Y.S."/>
            <person name="Zhang L."/>
        </authorList>
    </citation>
    <scope>NUCLEOTIDE SEQUENCE [LARGE SCALE GENOMIC DNA]</scope>
    <source>
        <strain evidence="11 12">KG-01</strain>
    </source>
</reference>
<keyword evidence="4 6" id="KW-0807">Transducer</keyword>
<feature type="transmembrane region" description="Helical" evidence="8">
    <location>
        <begin position="177"/>
        <end position="197"/>
    </location>
</feature>
<sequence>MHVWKKLPIYKKYLFAVSVTILLFAIMTILLVGQIIENRKWSNELNELSTEVNHLESLSKGYATLYIAINHYVGDPLPGFEEDYQKAKEKVQQKIKNVQSIRQEEMQSVLQTMDDLYENRLKKSVEKKDNIAKRRQLNSVYYTYNQFDEKIMKETEALSKERVYIVKQMQTSQQSTLVLLIGSFLVAICVSFLLLFITNRQIKLQLKSLSNSAKNVAKGNLRITDVPVETQDELGDVTAAMNHMKEQLKDTLRMIQFGAVEISQHTRELKDTTRASYDGSENMELRLSEVLAESQEQQATSEAIIHFVTHFSESLEDMIGRLDELTTSAVTTVKHARVSNESMHHSVQTMFKLQHLVGEADEERRILEERMTDIVRVSNSVKEISRQTHLLALNAEIEAARAGESGKGFAVVATEVRNLAEQVNVAAQHIQNVSQEIHAQGARMAETFEKSLECSHDTLGAVEKTSNNMKKIMEGLETSQYHFTAIEENVQTIEREKEQAVELIEQLGDTLKRSTQQIEETNQLVQENKQQHSTVLYEVGQVYEKVQEMQKSTERFSI</sequence>
<feature type="domain" description="HAMP" evidence="10">
    <location>
        <begin position="200"/>
        <end position="253"/>
    </location>
</feature>
<evidence type="ECO:0000256" key="7">
    <source>
        <dbReference type="SAM" id="Coils"/>
    </source>
</evidence>
<evidence type="ECO:0000256" key="2">
    <source>
        <dbReference type="ARBA" id="ARBA00022475"/>
    </source>
</evidence>
<evidence type="ECO:0000256" key="3">
    <source>
        <dbReference type="ARBA" id="ARBA00023136"/>
    </source>
</evidence>
<feature type="coiled-coil region" evidence="7">
    <location>
        <begin position="483"/>
        <end position="531"/>
    </location>
</feature>
<evidence type="ECO:0000313" key="11">
    <source>
        <dbReference type="EMBL" id="MEL5989418.1"/>
    </source>
</evidence>
<dbReference type="CDD" id="cd06225">
    <property type="entry name" value="HAMP"/>
    <property type="match status" value="1"/>
</dbReference>
<evidence type="ECO:0000256" key="4">
    <source>
        <dbReference type="ARBA" id="ARBA00023224"/>
    </source>
</evidence>
<dbReference type="SUPFAM" id="SSF58104">
    <property type="entry name" value="Methyl-accepting chemotaxis protein (MCP) signaling domain"/>
    <property type="match status" value="1"/>
</dbReference>
<comment type="subcellular location">
    <subcellularLocation>
        <location evidence="1">Cell membrane</location>
    </subcellularLocation>
</comment>
<dbReference type="InterPro" id="IPR004089">
    <property type="entry name" value="MCPsignal_dom"/>
</dbReference>
<comment type="caution">
    <text evidence="11">The sequence shown here is derived from an EMBL/GenBank/DDBJ whole genome shotgun (WGS) entry which is preliminary data.</text>
</comment>
<name>A0ABU9LN65_9BACL</name>
<evidence type="ECO:0000313" key="12">
    <source>
        <dbReference type="Proteomes" id="UP001398420"/>
    </source>
</evidence>
<dbReference type="SMART" id="SM00304">
    <property type="entry name" value="HAMP"/>
    <property type="match status" value="1"/>
</dbReference>
<dbReference type="PANTHER" id="PTHR32089">
    <property type="entry name" value="METHYL-ACCEPTING CHEMOTAXIS PROTEIN MCPB"/>
    <property type="match status" value="1"/>
</dbReference>
<dbReference type="PROSITE" id="PS50885">
    <property type="entry name" value="HAMP"/>
    <property type="match status" value="1"/>
</dbReference>
<dbReference type="InterPro" id="IPR003660">
    <property type="entry name" value="HAMP_dom"/>
</dbReference>
<feature type="coiled-coil region" evidence="7">
    <location>
        <begin position="38"/>
        <end position="104"/>
    </location>
</feature>
<keyword evidence="2" id="KW-1003">Cell membrane</keyword>
<dbReference type="Pfam" id="PF00015">
    <property type="entry name" value="MCPsignal"/>
    <property type="match status" value="1"/>
</dbReference>
<dbReference type="PANTHER" id="PTHR32089:SF112">
    <property type="entry name" value="LYSOZYME-LIKE PROTEIN-RELATED"/>
    <property type="match status" value="1"/>
</dbReference>
<keyword evidence="7" id="KW-0175">Coiled coil</keyword>
<feature type="transmembrane region" description="Helical" evidence="8">
    <location>
        <begin position="13"/>
        <end position="32"/>
    </location>
</feature>
<feature type="domain" description="Methyl-accepting transducer" evidence="9">
    <location>
        <begin position="272"/>
        <end position="508"/>
    </location>
</feature>
<keyword evidence="12" id="KW-1185">Reference proteome</keyword>
<comment type="similarity">
    <text evidence="5">Belongs to the methyl-accepting chemotaxis (MCP) protein family.</text>
</comment>
<keyword evidence="8" id="KW-1133">Transmembrane helix</keyword>
<evidence type="ECO:0000256" key="1">
    <source>
        <dbReference type="ARBA" id="ARBA00004236"/>
    </source>
</evidence>
<gene>
    <name evidence="11" type="ORF">AAF454_13475</name>
</gene>
<dbReference type="PROSITE" id="PS50111">
    <property type="entry name" value="CHEMOTAXIS_TRANSDUC_2"/>
    <property type="match status" value="1"/>
</dbReference>
<dbReference type="Gene3D" id="1.10.287.950">
    <property type="entry name" value="Methyl-accepting chemotaxis protein"/>
    <property type="match status" value="1"/>
</dbReference>
<evidence type="ECO:0000256" key="8">
    <source>
        <dbReference type="SAM" id="Phobius"/>
    </source>
</evidence>
<evidence type="ECO:0000259" key="9">
    <source>
        <dbReference type="PROSITE" id="PS50111"/>
    </source>
</evidence>
<evidence type="ECO:0000256" key="6">
    <source>
        <dbReference type="PROSITE-ProRule" id="PRU00284"/>
    </source>
</evidence>
<dbReference type="Proteomes" id="UP001398420">
    <property type="component" value="Unassembled WGS sequence"/>
</dbReference>
<organism evidence="11 12">
    <name type="scientific">Kurthia gibsonii</name>
    <dbReference type="NCBI Taxonomy" id="33946"/>
    <lineage>
        <taxon>Bacteria</taxon>
        <taxon>Bacillati</taxon>
        <taxon>Bacillota</taxon>
        <taxon>Bacilli</taxon>
        <taxon>Bacillales</taxon>
        <taxon>Caryophanaceae</taxon>
        <taxon>Kurthia</taxon>
    </lineage>
</organism>
<keyword evidence="3 8" id="KW-0472">Membrane</keyword>